<dbReference type="Pfam" id="PF03190">
    <property type="entry name" value="Thioredox_DsbH"/>
    <property type="match status" value="1"/>
</dbReference>
<sequence length="665" mass="77438">MNLLHLETSPYLLQHQNNPIYWKAWNAKTLAQAKQENKLLLVSVGYSACHWCHVMEHECFEDDEVAQVMNAHYVAIKVDREERPDVDAIYMKALQLMTRQGGWPLNVVCLPDGRPIWGATYVNKLEWIDTLQQLQNLFETNYEKVLDYAEKLQLGINHIGLVENKDVAPNNLDSKQIEPLLKNWKRSFDWDYGGPARAPKFMMPTNLNFLQSYGSLKQDNELLDYVDLTLTKMAQGGLFDVVEGGFSRYSVDMRWHIPHFEKMLYDNGQLLETYANAYKRTKNENYKTVCEKNIKFIETNWLAPNGLVYSAYDADSLNDQNKMQEGAFYFWTKKELKHLLKDDFNWFELLYNVNDFGFWEDDFYVLIQSQSIAQIAEQVQIPLAELEIKNKEALNLLKQHRLANRQKPGLDDKCLTSWNAMWVIGLLTCYEAFKNENYINLAKQTLDAILNKMLNPDTGILYRNAKNNNVNISGFLEDYAFTTKALLKMYQNTLQESYLQTAKQFTDYCLDHFYEPQIGLFEFKNKQDEALIAKHYEIEDNVVPSANAIMGQNLWILHLIYQHDFYKSTAIKMLQLVIPSIDYASAFSDWLQLLLWVQNDAEHVIFTGKDAKEHVLNELEKWQHSVGIWGTTTTSSLPIFSLKHDANKNQKFICNNTSCQVHEVI</sequence>
<dbReference type="PANTHER" id="PTHR42899:SF1">
    <property type="entry name" value="SPERMATOGENESIS-ASSOCIATED PROTEIN 20"/>
    <property type="match status" value="1"/>
</dbReference>
<dbReference type="RefSeq" id="WP_264432830.1">
    <property type="nucleotide sequence ID" value="NZ_CP081495.1"/>
</dbReference>
<evidence type="ECO:0000313" key="2">
    <source>
        <dbReference type="EMBL" id="UYW00750.1"/>
    </source>
</evidence>
<dbReference type="EMBL" id="CP081495">
    <property type="protein sequence ID" value="UYW00750.1"/>
    <property type="molecule type" value="Genomic_DNA"/>
</dbReference>
<dbReference type="PIRSF" id="PIRSF006402">
    <property type="entry name" value="UCP006402_thioredoxin"/>
    <property type="match status" value="1"/>
</dbReference>
<dbReference type="SUPFAM" id="SSF48208">
    <property type="entry name" value="Six-hairpin glycosidases"/>
    <property type="match status" value="1"/>
</dbReference>
<dbReference type="Gene3D" id="1.50.10.20">
    <property type="match status" value="1"/>
</dbReference>
<gene>
    <name evidence="2" type="ORF">K5I29_09500</name>
</gene>
<accession>A0ABY6LZ81</accession>
<organism evidence="2 3">
    <name type="scientific">Flavobacterium agricola</name>
    <dbReference type="NCBI Taxonomy" id="2870839"/>
    <lineage>
        <taxon>Bacteria</taxon>
        <taxon>Pseudomonadati</taxon>
        <taxon>Bacteroidota</taxon>
        <taxon>Flavobacteriia</taxon>
        <taxon>Flavobacteriales</taxon>
        <taxon>Flavobacteriaceae</taxon>
        <taxon>Flavobacterium</taxon>
    </lineage>
</organism>
<dbReference type="SUPFAM" id="SSF52833">
    <property type="entry name" value="Thioredoxin-like"/>
    <property type="match status" value="1"/>
</dbReference>
<dbReference type="InterPro" id="IPR008928">
    <property type="entry name" value="6-hairpin_glycosidase_sf"/>
</dbReference>
<dbReference type="CDD" id="cd02955">
    <property type="entry name" value="SSP411"/>
    <property type="match status" value="1"/>
</dbReference>
<dbReference type="Proteomes" id="UP001163328">
    <property type="component" value="Chromosome"/>
</dbReference>
<proteinExistence type="predicted"/>
<dbReference type="InterPro" id="IPR024705">
    <property type="entry name" value="Ssp411"/>
</dbReference>
<evidence type="ECO:0000259" key="1">
    <source>
        <dbReference type="Pfam" id="PF03190"/>
    </source>
</evidence>
<reference evidence="2" key="1">
    <citation type="submission" date="2021-08" db="EMBL/GenBank/DDBJ databases">
        <title>Flavobacterium sp. strain CC-SYL302.</title>
        <authorList>
            <person name="Lin S.-Y."/>
            <person name="Lee T.-H."/>
            <person name="Young C.-C."/>
        </authorList>
    </citation>
    <scope>NUCLEOTIDE SEQUENCE</scope>
    <source>
        <strain evidence="2">CC-SYL302</strain>
    </source>
</reference>
<dbReference type="PANTHER" id="PTHR42899">
    <property type="entry name" value="SPERMATOGENESIS-ASSOCIATED PROTEIN 20"/>
    <property type="match status" value="1"/>
</dbReference>
<evidence type="ECO:0000313" key="3">
    <source>
        <dbReference type="Proteomes" id="UP001163328"/>
    </source>
</evidence>
<keyword evidence="3" id="KW-1185">Reference proteome</keyword>
<feature type="domain" description="Spermatogenesis-associated protein 20-like TRX" evidence="1">
    <location>
        <begin position="2"/>
        <end position="152"/>
    </location>
</feature>
<dbReference type="Gene3D" id="3.40.30.10">
    <property type="entry name" value="Glutaredoxin"/>
    <property type="match status" value="1"/>
</dbReference>
<protein>
    <submittedName>
        <fullName evidence="2">Thioredoxin domain-containing protein</fullName>
    </submittedName>
</protein>
<dbReference type="InterPro" id="IPR004879">
    <property type="entry name" value="Ssp411-like_TRX"/>
</dbReference>
<name>A0ABY6LZ81_9FLAO</name>
<dbReference type="InterPro" id="IPR036249">
    <property type="entry name" value="Thioredoxin-like_sf"/>
</dbReference>